<dbReference type="RefSeq" id="WP_246117836.1">
    <property type="nucleotide sequence ID" value="NZ_CP036263.1"/>
</dbReference>
<keyword evidence="3" id="KW-1185">Reference proteome</keyword>
<sequence>MPTKNRRTNRTNTKSANTKISRAPGADLPGFDFSAAIESVCRDMIARLPEFSHIDFDRVAISIVQARRNVSHGIYASLTPLRFEGGSREKRTRGRRYLVQTVCDSQGEEYLYILSIYLPRFLNTSLEEKLSTLLHELWHIGPAFDGDLRRHPGRNYAHGNSQREYDALMDRFAQQWLAADPPHTLYEFLEREFTELAAEFGRIHGRHWPAPKLIPA</sequence>
<proteinExistence type="predicted"/>
<dbReference type="KEGG" id="amob:HG15A2_48400"/>
<dbReference type="AlphaFoldDB" id="A0A517N3D0"/>
<evidence type="ECO:0000256" key="1">
    <source>
        <dbReference type="SAM" id="MobiDB-lite"/>
    </source>
</evidence>
<evidence type="ECO:0000313" key="3">
    <source>
        <dbReference type="Proteomes" id="UP000319852"/>
    </source>
</evidence>
<accession>A0A517N3D0</accession>
<dbReference type="EMBL" id="CP036263">
    <property type="protein sequence ID" value="QDT01498.1"/>
    <property type="molecule type" value="Genomic_DNA"/>
</dbReference>
<reference evidence="2 3" key="1">
    <citation type="submission" date="2019-02" db="EMBL/GenBank/DDBJ databases">
        <title>Deep-cultivation of Planctomycetes and their phenomic and genomic characterization uncovers novel biology.</title>
        <authorList>
            <person name="Wiegand S."/>
            <person name="Jogler M."/>
            <person name="Boedeker C."/>
            <person name="Pinto D."/>
            <person name="Vollmers J."/>
            <person name="Rivas-Marin E."/>
            <person name="Kohn T."/>
            <person name="Peeters S.H."/>
            <person name="Heuer A."/>
            <person name="Rast P."/>
            <person name="Oberbeckmann S."/>
            <person name="Bunk B."/>
            <person name="Jeske O."/>
            <person name="Meyerdierks A."/>
            <person name="Storesund J.E."/>
            <person name="Kallscheuer N."/>
            <person name="Luecker S."/>
            <person name="Lage O.M."/>
            <person name="Pohl T."/>
            <person name="Merkel B.J."/>
            <person name="Hornburger P."/>
            <person name="Mueller R.-W."/>
            <person name="Bruemmer F."/>
            <person name="Labrenz M."/>
            <person name="Spormann A.M."/>
            <person name="Op den Camp H."/>
            <person name="Overmann J."/>
            <person name="Amann R."/>
            <person name="Jetten M.S.M."/>
            <person name="Mascher T."/>
            <person name="Medema M.H."/>
            <person name="Devos D.P."/>
            <person name="Kaster A.-K."/>
            <person name="Ovreas L."/>
            <person name="Rohde M."/>
            <person name="Galperin M.Y."/>
            <person name="Jogler C."/>
        </authorList>
    </citation>
    <scope>NUCLEOTIDE SEQUENCE [LARGE SCALE GENOMIC DNA]</scope>
    <source>
        <strain evidence="2 3">HG15A2</strain>
    </source>
</reference>
<name>A0A517N3D0_9BACT</name>
<feature type="compositionally biased region" description="Low complexity" evidence="1">
    <location>
        <begin position="10"/>
        <end position="19"/>
    </location>
</feature>
<feature type="region of interest" description="Disordered" evidence="1">
    <location>
        <begin position="1"/>
        <end position="23"/>
    </location>
</feature>
<protein>
    <submittedName>
        <fullName evidence="2">Uncharacterized protein</fullName>
    </submittedName>
</protein>
<organism evidence="2 3">
    <name type="scientific">Adhaeretor mobilis</name>
    <dbReference type="NCBI Taxonomy" id="1930276"/>
    <lineage>
        <taxon>Bacteria</taxon>
        <taxon>Pseudomonadati</taxon>
        <taxon>Planctomycetota</taxon>
        <taxon>Planctomycetia</taxon>
        <taxon>Pirellulales</taxon>
        <taxon>Lacipirellulaceae</taxon>
        <taxon>Adhaeretor</taxon>
    </lineage>
</organism>
<gene>
    <name evidence="2" type="ORF">HG15A2_48400</name>
</gene>
<evidence type="ECO:0000313" key="2">
    <source>
        <dbReference type="EMBL" id="QDT01498.1"/>
    </source>
</evidence>
<dbReference type="Proteomes" id="UP000319852">
    <property type="component" value="Chromosome"/>
</dbReference>